<dbReference type="CDD" id="cd00383">
    <property type="entry name" value="trans_reg_C"/>
    <property type="match status" value="1"/>
</dbReference>
<dbReference type="EMBL" id="VAUA01000003">
    <property type="protein sequence ID" value="TLP67359.1"/>
    <property type="molecule type" value="Genomic_DNA"/>
</dbReference>
<keyword evidence="3" id="KW-0805">Transcription regulation</keyword>
<evidence type="ECO:0000256" key="7">
    <source>
        <dbReference type="PROSITE-ProRule" id="PRU01091"/>
    </source>
</evidence>
<dbReference type="InterPro" id="IPR011006">
    <property type="entry name" value="CheY-like_superfamily"/>
</dbReference>
<keyword evidence="2" id="KW-0902">Two-component regulatory system</keyword>
<keyword evidence="5" id="KW-0804">Transcription</keyword>
<evidence type="ECO:0000256" key="2">
    <source>
        <dbReference type="ARBA" id="ARBA00023012"/>
    </source>
</evidence>
<dbReference type="Pfam" id="PF00486">
    <property type="entry name" value="Trans_reg_C"/>
    <property type="match status" value="1"/>
</dbReference>
<dbReference type="Proteomes" id="UP000305041">
    <property type="component" value="Unassembled WGS sequence"/>
</dbReference>
<evidence type="ECO:0000256" key="6">
    <source>
        <dbReference type="PROSITE-ProRule" id="PRU00169"/>
    </source>
</evidence>
<organism evidence="11 12">
    <name type="scientific">Parasedimentitalea maritima</name>
    <dbReference type="NCBI Taxonomy" id="2578117"/>
    <lineage>
        <taxon>Bacteria</taxon>
        <taxon>Pseudomonadati</taxon>
        <taxon>Pseudomonadota</taxon>
        <taxon>Alphaproteobacteria</taxon>
        <taxon>Rhodobacterales</taxon>
        <taxon>Paracoccaceae</taxon>
        <taxon>Parasedimentitalea</taxon>
    </lineage>
</organism>
<evidence type="ECO:0000256" key="1">
    <source>
        <dbReference type="ARBA" id="ARBA00022553"/>
    </source>
</evidence>
<dbReference type="Gene3D" id="6.10.250.690">
    <property type="match status" value="1"/>
</dbReference>
<dbReference type="PANTHER" id="PTHR48111">
    <property type="entry name" value="REGULATOR OF RPOS"/>
    <property type="match status" value="1"/>
</dbReference>
<accession>A0ABY2UXK1</accession>
<keyword evidence="4 7" id="KW-0238">DNA-binding</keyword>
<dbReference type="PROSITE" id="PS51755">
    <property type="entry name" value="OMPR_PHOB"/>
    <property type="match status" value="1"/>
</dbReference>
<evidence type="ECO:0000313" key="12">
    <source>
        <dbReference type="Proteomes" id="UP000305041"/>
    </source>
</evidence>
<keyword evidence="1 6" id="KW-0597">Phosphoprotein</keyword>
<evidence type="ECO:0000313" key="11">
    <source>
        <dbReference type="EMBL" id="TLP67359.1"/>
    </source>
</evidence>
<dbReference type="InterPro" id="IPR036388">
    <property type="entry name" value="WH-like_DNA-bd_sf"/>
</dbReference>
<feature type="DNA-binding region" description="OmpR/PhoB-type" evidence="7">
    <location>
        <begin position="235"/>
        <end position="336"/>
    </location>
</feature>
<evidence type="ECO:0000259" key="9">
    <source>
        <dbReference type="PROSITE" id="PS50110"/>
    </source>
</evidence>
<dbReference type="InterPro" id="IPR001867">
    <property type="entry name" value="OmpR/PhoB-type_DNA-bd"/>
</dbReference>
<comment type="caution">
    <text evidence="11">The sequence shown here is derived from an EMBL/GenBank/DDBJ whole genome shotgun (WGS) entry which is preliminary data.</text>
</comment>
<feature type="compositionally biased region" description="Polar residues" evidence="8">
    <location>
        <begin position="47"/>
        <end position="66"/>
    </location>
</feature>
<feature type="region of interest" description="Disordered" evidence="8">
    <location>
        <begin position="46"/>
        <end position="66"/>
    </location>
</feature>
<feature type="domain" description="OmpR/PhoB-type" evidence="10">
    <location>
        <begin position="235"/>
        <end position="336"/>
    </location>
</feature>
<dbReference type="SMART" id="SM00862">
    <property type="entry name" value="Trans_reg_C"/>
    <property type="match status" value="1"/>
</dbReference>
<dbReference type="InterPro" id="IPR001789">
    <property type="entry name" value="Sig_transdc_resp-reg_receiver"/>
</dbReference>
<evidence type="ECO:0000256" key="4">
    <source>
        <dbReference type="ARBA" id="ARBA00023125"/>
    </source>
</evidence>
<evidence type="ECO:0000256" key="3">
    <source>
        <dbReference type="ARBA" id="ARBA00023015"/>
    </source>
</evidence>
<dbReference type="PROSITE" id="PS50110">
    <property type="entry name" value="RESPONSE_REGULATORY"/>
    <property type="match status" value="1"/>
</dbReference>
<evidence type="ECO:0000256" key="5">
    <source>
        <dbReference type="ARBA" id="ARBA00023163"/>
    </source>
</evidence>
<keyword evidence="12" id="KW-1185">Reference proteome</keyword>
<dbReference type="Gene3D" id="1.10.10.10">
    <property type="entry name" value="Winged helix-like DNA-binding domain superfamily/Winged helix DNA-binding domain"/>
    <property type="match status" value="1"/>
</dbReference>
<name>A0ABY2UXK1_9RHOB</name>
<feature type="modified residue" description="4-aspartylphosphate" evidence="6">
    <location>
        <position position="154"/>
    </location>
</feature>
<proteinExistence type="predicted"/>
<protein>
    <submittedName>
        <fullName evidence="11">Response regulator transcription factor</fullName>
    </submittedName>
</protein>
<dbReference type="InterPro" id="IPR039420">
    <property type="entry name" value="WalR-like"/>
</dbReference>
<dbReference type="SMART" id="SM00448">
    <property type="entry name" value="REC"/>
    <property type="match status" value="1"/>
</dbReference>
<evidence type="ECO:0000256" key="8">
    <source>
        <dbReference type="SAM" id="MobiDB-lite"/>
    </source>
</evidence>
<dbReference type="InterPro" id="IPR016032">
    <property type="entry name" value="Sig_transdc_resp-reg_C-effctor"/>
</dbReference>
<gene>
    <name evidence="11" type="ORF">FEE96_08465</name>
</gene>
<reference evidence="11 12" key="1">
    <citation type="submission" date="2019-05" db="EMBL/GenBank/DDBJ databases">
        <title>Draft genome sequence of Pelagicola sp. DSW4-44.</title>
        <authorList>
            <person name="Oh J."/>
        </authorList>
    </citation>
    <scope>NUCLEOTIDE SEQUENCE [LARGE SCALE GENOMIC DNA]</scope>
    <source>
        <strain evidence="11 12">DSW4-44</strain>
    </source>
</reference>
<dbReference type="Pfam" id="PF00072">
    <property type="entry name" value="Response_reg"/>
    <property type="match status" value="1"/>
</dbReference>
<dbReference type="PANTHER" id="PTHR48111:SF4">
    <property type="entry name" value="DNA-BINDING DUAL TRANSCRIPTIONAL REGULATOR OMPR"/>
    <property type="match status" value="1"/>
</dbReference>
<feature type="domain" description="Response regulatory" evidence="9">
    <location>
        <begin position="105"/>
        <end position="218"/>
    </location>
</feature>
<evidence type="ECO:0000259" key="10">
    <source>
        <dbReference type="PROSITE" id="PS51755"/>
    </source>
</evidence>
<dbReference type="SUPFAM" id="SSF46894">
    <property type="entry name" value="C-terminal effector domain of the bipartite response regulators"/>
    <property type="match status" value="1"/>
</dbReference>
<dbReference type="Gene3D" id="3.40.50.2300">
    <property type="match status" value="1"/>
</dbReference>
<dbReference type="SUPFAM" id="SSF52172">
    <property type="entry name" value="CheY-like"/>
    <property type="match status" value="1"/>
</dbReference>
<sequence>MDDAAVTQMFTQGADQNSFSFCPSGIFRPTGIDLPKLLTGLYPKGDAQQNSHSNQCKCSHSNQTRPDQTGGIGIRVHEIVMGIIVSTCKGRYQANQIWRASVTEHVLVVDDDSQLTAFLERFFRKHGYRASTASTAGLVFREMQKHDFDLIVLDLNLPDDDGLEVARKIRKTSDVPIIMLTGRDDVFDKIIGLEIGADDYMTKPYEPRELLARVRSVLRRKVDPTTEIDASDAAVRWLRFDDIELDTLKSTARRMSDSADLGLTSTEFALAKALAEAAGDVLTRDRIMDLVYGNSVTATDRAIDAHIARLRRKLLVQDNETSVILTVHGAGYKLAETVVKIAP</sequence>